<evidence type="ECO:0000256" key="6">
    <source>
        <dbReference type="ARBA" id="ARBA00022989"/>
    </source>
</evidence>
<evidence type="ECO:0000256" key="8">
    <source>
        <dbReference type="SAM" id="Phobius"/>
    </source>
</evidence>
<reference evidence="10 11" key="1">
    <citation type="submission" date="2020-10" db="EMBL/GenBank/DDBJ databases">
        <title>Phylogeny of dyella-like bacteria.</title>
        <authorList>
            <person name="Fu J."/>
        </authorList>
    </citation>
    <scope>NUCLEOTIDE SEQUENCE [LARGE SCALE GENOMIC DNA]</scope>
    <source>
        <strain evidence="10 11">DHOB09</strain>
    </source>
</reference>
<evidence type="ECO:0000256" key="2">
    <source>
        <dbReference type="ARBA" id="ARBA00022475"/>
    </source>
</evidence>
<dbReference type="InterPro" id="IPR038731">
    <property type="entry name" value="RgtA/B/C-like"/>
</dbReference>
<keyword evidence="4" id="KW-0808">Transferase</keyword>
<dbReference type="Proteomes" id="UP000663181">
    <property type="component" value="Chromosome"/>
</dbReference>
<keyword evidence="7 8" id="KW-0472">Membrane</keyword>
<name>A0ABX7GRE3_9GAMM</name>
<feature type="transmembrane region" description="Helical" evidence="8">
    <location>
        <begin position="102"/>
        <end position="119"/>
    </location>
</feature>
<keyword evidence="11" id="KW-1185">Reference proteome</keyword>
<dbReference type="EMBL" id="CP064030">
    <property type="protein sequence ID" value="QRN52999.1"/>
    <property type="molecule type" value="Genomic_DNA"/>
</dbReference>
<evidence type="ECO:0000259" key="9">
    <source>
        <dbReference type="Pfam" id="PF13231"/>
    </source>
</evidence>
<dbReference type="RefSeq" id="WP_188800231.1">
    <property type="nucleotide sequence ID" value="NZ_BMIZ01000002.1"/>
</dbReference>
<dbReference type="Pfam" id="PF13231">
    <property type="entry name" value="PMT_2"/>
    <property type="match status" value="1"/>
</dbReference>
<feature type="transmembrane region" description="Helical" evidence="8">
    <location>
        <begin position="131"/>
        <end position="164"/>
    </location>
</feature>
<keyword evidence="6 8" id="KW-1133">Transmembrane helix</keyword>
<evidence type="ECO:0000256" key="5">
    <source>
        <dbReference type="ARBA" id="ARBA00022692"/>
    </source>
</evidence>
<feature type="transmembrane region" description="Helical" evidence="8">
    <location>
        <begin position="221"/>
        <end position="240"/>
    </location>
</feature>
<dbReference type="InterPro" id="IPR050297">
    <property type="entry name" value="LipidA_mod_glycosyltrf_83"/>
</dbReference>
<keyword evidence="2" id="KW-1003">Cell membrane</keyword>
<keyword evidence="5 8" id="KW-0812">Transmembrane</keyword>
<feature type="transmembrane region" description="Helical" evidence="8">
    <location>
        <begin position="21"/>
        <end position="40"/>
    </location>
</feature>
<protein>
    <submittedName>
        <fullName evidence="10">Glycosyltransferase family 39 protein</fullName>
    </submittedName>
</protein>
<organism evidence="10 11">
    <name type="scientific">Dyella caseinilytica</name>
    <dbReference type="NCBI Taxonomy" id="1849581"/>
    <lineage>
        <taxon>Bacteria</taxon>
        <taxon>Pseudomonadati</taxon>
        <taxon>Pseudomonadota</taxon>
        <taxon>Gammaproteobacteria</taxon>
        <taxon>Lysobacterales</taxon>
        <taxon>Rhodanobacteraceae</taxon>
        <taxon>Dyella</taxon>
    </lineage>
</organism>
<dbReference type="PANTHER" id="PTHR33908:SF3">
    <property type="entry name" value="UNDECAPRENYL PHOSPHATE-ALPHA-4-AMINO-4-DEOXY-L-ARABINOSE ARABINOSYL TRANSFERASE"/>
    <property type="match status" value="1"/>
</dbReference>
<comment type="subcellular location">
    <subcellularLocation>
        <location evidence="1">Cell membrane</location>
        <topology evidence="1">Multi-pass membrane protein</topology>
    </subcellularLocation>
</comment>
<evidence type="ECO:0000256" key="1">
    <source>
        <dbReference type="ARBA" id="ARBA00004651"/>
    </source>
</evidence>
<evidence type="ECO:0000256" key="3">
    <source>
        <dbReference type="ARBA" id="ARBA00022676"/>
    </source>
</evidence>
<feature type="domain" description="Glycosyltransferase RgtA/B/C/D-like" evidence="9">
    <location>
        <begin position="77"/>
        <end position="234"/>
    </location>
</feature>
<accession>A0ABX7GRE3</accession>
<sequence>MSNDRIREPSLRPQPVRSSRWPLFWLICLGLVLGFAFQGTRGLWGPDEGRYVDAALQMLDTGDYLTPGYSPDEVNFSKPPTTYWVIAAAVKLGGFNSWAARAPYALAFLLTLLTLYGMGRRLIPDKPWLPGLVYALCAFPFVTSNIISTDVLLTLCEAVAMLGFVHAAFSDDARPPKRYVLLMWLGWGLAFLTKGPPGLLPLLPIIAFIAGRDGWRRLARYLPLSGLILFLAIGLSWYVIVMLRNPGLLHYFLHQEVYNRLFTGAQRRHAGLLGWVMIYLPTLLLGTLPWWLSIVRGAPSILRLETWKSWRRSHSVPYFLALWFLLPFAVFCLAQSRLPLYLLPLFLPIALIVALELRDHIDLHTTKHRVWVLMWVMALLLMKGTASYLMHSPYDNRLMAQQLSEQASPDHYASMIFIQNTAEDYTIEEETPWGLRMYLGKPIYGIPLRAPNAADTLCHALRSWPSSLVVIDSYIAPEEVDPALKACKVSSVTRVGSWRKRTLERVTP</sequence>
<evidence type="ECO:0000256" key="7">
    <source>
        <dbReference type="ARBA" id="ARBA00023136"/>
    </source>
</evidence>
<evidence type="ECO:0000256" key="4">
    <source>
        <dbReference type="ARBA" id="ARBA00022679"/>
    </source>
</evidence>
<gene>
    <name evidence="10" type="ORF">ISN74_16380</name>
</gene>
<feature type="transmembrane region" description="Helical" evidence="8">
    <location>
        <begin position="184"/>
        <end position="209"/>
    </location>
</feature>
<feature type="transmembrane region" description="Helical" evidence="8">
    <location>
        <begin position="272"/>
        <end position="295"/>
    </location>
</feature>
<dbReference type="PANTHER" id="PTHR33908">
    <property type="entry name" value="MANNOSYLTRANSFERASE YKCB-RELATED"/>
    <property type="match status" value="1"/>
</dbReference>
<feature type="transmembrane region" description="Helical" evidence="8">
    <location>
        <begin position="370"/>
        <end position="390"/>
    </location>
</feature>
<evidence type="ECO:0000313" key="10">
    <source>
        <dbReference type="EMBL" id="QRN52999.1"/>
    </source>
</evidence>
<keyword evidence="3" id="KW-0328">Glycosyltransferase</keyword>
<evidence type="ECO:0000313" key="11">
    <source>
        <dbReference type="Proteomes" id="UP000663181"/>
    </source>
</evidence>
<proteinExistence type="predicted"/>
<feature type="transmembrane region" description="Helical" evidence="8">
    <location>
        <begin position="340"/>
        <end position="358"/>
    </location>
</feature>
<feature type="transmembrane region" description="Helical" evidence="8">
    <location>
        <begin position="316"/>
        <end position="334"/>
    </location>
</feature>